<name>A0A6A6CNQ1_ZASCE</name>
<proteinExistence type="predicted"/>
<dbReference type="OrthoDB" id="3876246at2759"/>
<dbReference type="GeneID" id="54558891"/>
<dbReference type="EMBL" id="ML993589">
    <property type="protein sequence ID" value="KAF2168907.1"/>
    <property type="molecule type" value="Genomic_DNA"/>
</dbReference>
<evidence type="ECO:0000313" key="3">
    <source>
        <dbReference type="Proteomes" id="UP000799537"/>
    </source>
</evidence>
<evidence type="ECO:0000313" key="2">
    <source>
        <dbReference type="EMBL" id="KAF2168907.1"/>
    </source>
</evidence>
<dbReference type="AlphaFoldDB" id="A0A6A6CNQ1"/>
<evidence type="ECO:0000256" key="1">
    <source>
        <dbReference type="SAM" id="MobiDB-lite"/>
    </source>
</evidence>
<accession>A0A6A6CNQ1</accession>
<feature type="region of interest" description="Disordered" evidence="1">
    <location>
        <begin position="1"/>
        <end position="52"/>
    </location>
</feature>
<organism evidence="2 3">
    <name type="scientific">Zasmidium cellare ATCC 36951</name>
    <dbReference type="NCBI Taxonomy" id="1080233"/>
    <lineage>
        <taxon>Eukaryota</taxon>
        <taxon>Fungi</taxon>
        <taxon>Dikarya</taxon>
        <taxon>Ascomycota</taxon>
        <taxon>Pezizomycotina</taxon>
        <taxon>Dothideomycetes</taxon>
        <taxon>Dothideomycetidae</taxon>
        <taxon>Mycosphaerellales</taxon>
        <taxon>Mycosphaerellaceae</taxon>
        <taxon>Zasmidium</taxon>
    </lineage>
</organism>
<dbReference type="Proteomes" id="UP000799537">
    <property type="component" value="Unassembled WGS sequence"/>
</dbReference>
<dbReference type="RefSeq" id="XP_033669796.1">
    <property type="nucleotide sequence ID" value="XM_033805619.1"/>
</dbReference>
<reference evidence="2" key="1">
    <citation type="journal article" date="2020" name="Stud. Mycol.">
        <title>101 Dothideomycetes genomes: a test case for predicting lifestyles and emergence of pathogens.</title>
        <authorList>
            <person name="Haridas S."/>
            <person name="Albert R."/>
            <person name="Binder M."/>
            <person name="Bloem J."/>
            <person name="Labutti K."/>
            <person name="Salamov A."/>
            <person name="Andreopoulos B."/>
            <person name="Baker S."/>
            <person name="Barry K."/>
            <person name="Bills G."/>
            <person name="Bluhm B."/>
            <person name="Cannon C."/>
            <person name="Castanera R."/>
            <person name="Culley D."/>
            <person name="Daum C."/>
            <person name="Ezra D."/>
            <person name="Gonzalez J."/>
            <person name="Henrissat B."/>
            <person name="Kuo A."/>
            <person name="Liang C."/>
            <person name="Lipzen A."/>
            <person name="Lutzoni F."/>
            <person name="Magnuson J."/>
            <person name="Mondo S."/>
            <person name="Nolan M."/>
            <person name="Ohm R."/>
            <person name="Pangilinan J."/>
            <person name="Park H.-J."/>
            <person name="Ramirez L."/>
            <person name="Alfaro M."/>
            <person name="Sun H."/>
            <person name="Tritt A."/>
            <person name="Yoshinaga Y."/>
            <person name="Zwiers L.-H."/>
            <person name="Turgeon B."/>
            <person name="Goodwin S."/>
            <person name="Spatafora J."/>
            <person name="Crous P."/>
            <person name="Grigoriev I."/>
        </authorList>
    </citation>
    <scope>NUCLEOTIDE SEQUENCE</scope>
    <source>
        <strain evidence="2">ATCC 36951</strain>
    </source>
</reference>
<sequence length="107" mass="12289">MDEEMRDVAPTPSSASRKRTANDVDDDDDEVMQFETNTTDTPSKRLRNPQGDAISRKQLHFNAHKLLSDLAFSRLYVTANYDRYSVTQSPILLTVLSRHDALYRAVW</sequence>
<protein>
    <submittedName>
        <fullName evidence="2">Uncharacterized protein</fullName>
    </submittedName>
</protein>
<feature type="compositionally biased region" description="Acidic residues" evidence="1">
    <location>
        <begin position="23"/>
        <end position="32"/>
    </location>
</feature>
<keyword evidence="3" id="KW-1185">Reference proteome</keyword>
<gene>
    <name evidence="2" type="ORF">M409DRAFT_20920</name>
</gene>